<evidence type="ECO:0008006" key="3">
    <source>
        <dbReference type="Google" id="ProtNLM"/>
    </source>
</evidence>
<name>A0ABP6ZBU7_9ACTN</name>
<dbReference type="Proteomes" id="UP001501074">
    <property type="component" value="Unassembled WGS sequence"/>
</dbReference>
<dbReference type="EMBL" id="BAAAZO010000002">
    <property type="protein sequence ID" value="GAA3602216.1"/>
    <property type="molecule type" value="Genomic_DNA"/>
</dbReference>
<dbReference type="RefSeq" id="WP_231485160.1">
    <property type="nucleotide sequence ID" value="NZ_BAAAZO010000002.1"/>
</dbReference>
<evidence type="ECO:0000313" key="2">
    <source>
        <dbReference type="Proteomes" id="UP001501074"/>
    </source>
</evidence>
<sequence length="107" mass="11259">MSHQFPRLEQRVPGGTGHFEALEDKHELIAAGQAVAIGPPLDAATGLHPGLTTVPLRGVEPGQVALATRTGDRNRLFTSFRKIAEAVLTSAAQPPGRVDHPADPARA</sequence>
<comment type="caution">
    <text evidence="1">The sequence shown here is derived from an EMBL/GenBank/DDBJ whole genome shotgun (WGS) entry which is preliminary data.</text>
</comment>
<reference evidence="2" key="1">
    <citation type="journal article" date="2019" name="Int. J. Syst. Evol. Microbiol.">
        <title>The Global Catalogue of Microorganisms (GCM) 10K type strain sequencing project: providing services to taxonomists for standard genome sequencing and annotation.</title>
        <authorList>
            <consortium name="The Broad Institute Genomics Platform"/>
            <consortium name="The Broad Institute Genome Sequencing Center for Infectious Disease"/>
            <person name="Wu L."/>
            <person name="Ma J."/>
        </authorList>
    </citation>
    <scope>NUCLEOTIDE SEQUENCE [LARGE SCALE GENOMIC DNA]</scope>
    <source>
        <strain evidence="2">JCM 16902</strain>
    </source>
</reference>
<gene>
    <name evidence="1" type="ORF">GCM10022223_17480</name>
</gene>
<keyword evidence="2" id="KW-1185">Reference proteome</keyword>
<proteinExistence type="predicted"/>
<protein>
    <recommendedName>
        <fullName evidence="3">LysR substrate binding domain-containing protein</fullName>
    </recommendedName>
</protein>
<organism evidence="1 2">
    <name type="scientific">Kineosporia mesophila</name>
    <dbReference type="NCBI Taxonomy" id="566012"/>
    <lineage>
        <taxon>Bacteria</taxon>
        <taxon>Bacillati</taxon>
        <taxon>Actinomycetota</taxon>
        <taxon>Actinomycetes</taxon>
        <taxon>Kineosporiales</taxon>
        <taxon>Kineosporiaceae</taxon>
        <taxon>Kineosporia</taxon>
    </lineage>
</organism>
<evidence type="ECO:0000313" key="1">
    <source>
        <dbReference type="EMBL" id="GAA3602216.1"/>
    </source>
</evidence>
<accession>A0ABP6ZBU7</accession>